<dbReference type="STRING" id="4558.A0A1Z5R763"/>
<evidence type="ECO:0000256" key="10">
    <source>
        <dbReference type="ARBA" id="ARBA00047909"/>
    </source>
</evidence>
<reference evidence="13 14" key="1">
    <citation type="journal article" date="2009" name="Nature">
        <title>The Sorghum bicolor genome and the diversification of grasses.</title>
        <authorList>
            <person name="Paterson A.H."/>
            <person name="Bowers J.E."/>
            <person name="Bruggmann R."/>
            <person name="Dubchak I."/>
            <person name="Grimwood J."/>
            <person name="Gundlach H."/>
            <person name="Haberer G."/>
            <person name="Hellsten U."/>
            <person name="Mitros T."/>
            <person name="Poliakov A."/>
            <person name="Schmutz J."/>
            <person name="Spannagl M."/>
            <person name="Tang H."/>
            <person name="Wang X."/>
            <person name="Wicker T."/>
            <person name="Bharti A.K."/>
            <person name="Chapman J."/>
            <person name="Feltus F.A."/>
            <person name="Gowik U."/>
            <person name="Grigoriev I.V."/>
            <person name="Lyons E."/>
            <person name="Maher C.A."/>
            <person name="Martis M."/>
            <person name="Narechania A."/>
            <person name="Otillar R.P."/>
            <person name="Penning B.W."/>
            <person name="Salamov A.A."/>
            <person name="Wang Y."/>
            <person name="Zhang L."/>
            <person name="Carpita N.C."/>
            <person name="Freeling M."/>
            <person name="Gingle A.R."/>
            <person name="Hash C.T."/>
            <person name="Keller B."/>
            <person name="Klein P."/>
            <person name="Kresovich S."/>
            <person name="McCann M.C."/>
            <person name="Ming R."/>
            <person name="Peterson D.G."/>
            <person name="Mehboob-ur-Rahman"/>
            <person name="Ware D."/>
            <person name="Westhoff P."/>
            <person name="Mayer K.F."/>
            <person name="Messing J."/>
            <person name="Rokhsar D.S."/>
        </authorList>
    </citation>
    <scope>NUCLEOTIDE SEQUENCE [LARGE SCALE GENOMIC DNA]</scope>
    <source>
        <strain evidence="14">cv. BTx623</strain>
    </source>
</reference>
<evidence type="ECO:0000256" key="11">
    <source>
        <dbReference type="SAM" id="Phobius"/>
    </source>
</evidence>
<keyword evidence="14" id="KW-1185">Reference proteome</keyword>
<dbReference type="OrthoDB" id="657728at2759"/>
<dbReference type="Gramene" id="OQU79557">
    <property type="protein sequence ID" value="OQU79557"/>
    <property type="gene ID" value="SORBI_3008G162600"/>
</dbReference>
<comment type="catalytic activity">
    <reaction evidence="10">
        <text>a long-chain fatty aldehyde + 2 NADPH + O2 + H(+) = a long-chain alkane + formate + 2 NADP(+) + H2O</text>
        <dbReference type="Rhea" id="RHEA:21440"/>
        <dbReference type="ChEBI" id="CHEBI:15377"/>
        <dbReference type="ChEBI" id="CHEBI:15378"/>
        <dbReference type="ChEBI" id="CHEBI:15379"/>
        <dbReference type="ChEBI" id="CHEBI:15740"/>
        <dbReference type="ChEBI" id="CHEBI:17176"/>
        <dbReference type="ChEBI" id="CHEBI:57783"/>
        <dbReference type="ChEBI" id="CHEBI:58349"/>
        <dbReference type="ChEBI" id="CHEBI:83563"/>
        <dbReference type="EC" id="4.1.99.5"/>
    </reaction>
</comment>
<keyword evidence="6" id="KW-0521">NADP</keyword>
<evidence type="ECO:0000313" key="13">
    <source>
        <dbReference type="EMBL" id="OQU79557.1"/>
    </source>
</evidence>
<reference evidence="14" key="2">
    <citation type="journal article" date="2018" name="Plant J.">
        <title>The Sorghum bicolor reference genome: improved assembly, gene annotations, a transcriptome atlas, and signatures of genome organization.</title>
        <authorList>
            <person name="McCormick R.F."/>
            <person name="Truong S.K."/>
            <person name="Sreedasyam A."/>
            <person name="Jenkins J."/>
            <person name="Shu S."/>
            <person name="Sims D."/>
            <person name="Kennedy M."/>
            <person name="Amirebrahimi M."/>
            <person name="Weers B.D."/>
            <person name="McKinley B."/>
            <person name="Mattison A."/>
            <person name="Morishige D.T."/>
            <person name="Grimwood J."/>
            <person name="Schmutz J."/>
            <person name="Mullet J.E."/>
        </authorList>
    </citation>
    <scope>NUCLEOTIDE SEQUENCE [LARGE SCALE GENOMIC DNA]</scope>
    <source>
        <strain evidence="14">cv. BTx623</strain>
    </source>
</reference>
<dbReference type="AlphaFoldDB" id="A0A1Z5R763"/>
<dbReference type="EMBL" id="CM000767">
    <property type="protein sequence ID" value="OQU79557.1"/>
    <property type="molecule type" value="Genomic_DNA"/>
</dbReference>
<evidence type="ECO:0000256" key="7">
    <source>
        <dbReference type="ARBA" id="ARBA00022989"/>
    </source>
</evidence>
<evidence type="ECO:0000256" key="9">
    <source>
        <dbReference type="ARBA" id="ARBA00023239"/>
    </source>
</evidence>
<accession>A0A1Z5R763</accession>
<keyword evidence="9" id="KW-0456">Lyase</keyword>
<comment type="similarity">
    <text evidence="2">Belongs to the sterol desaturase family.</text>
</comment>
<dbReference type="OMA" id="WMADDIP"/>
<feature type="domain" description="Fatty acid hydroxylase" evidence="12">
    <location>
        <begin position="135"/>
        <end position="269"/>
    </location>
</feature>
<dbReference type="GO" id="GO:0071771">
    <property type="term" value="F:aldehyde oxygenase (deformylating) activity"/>
    <property type="evidence" value="ECO:0007669"/>
    <property type="project" value="UniProtKB-EC"/>
</dbReference>
<protein>
    <recommendedName>
        <fullName evidence="3">aldehyde oxygenase (deformylating)</fullName>
        <ecNumber evidence="3">4.1.99.5</ecNumber>
    </recommendedName>
</protein>
<sequence>MMPYATAAEAEAALGRSMTWAEALWFRYSAAMPDLWLMWHIALVYLVVDALAPLPAMILQQLAPGYALRHKLQPGVVAPQPSLVSTYLCYMRESTRVSLAILGPFPLVYTLTFKLFGVRTGLPLPSVWETGMHLVVYTLVEDYLTYWLHRFLHTKWGYEKIHHVHHEKTAPSGFAAVYSHGAELSLLAVTIFAGPAMVPCHVTTHWLWFAIRLMEASDAHCGYNFPFSLAGLIPFFVGAEFHDYHHYAGGKTRTNFGSVFTYCDYIYGTNKSYLHHKRSLAKLKTMKEVEHNMKGSSVKED</sequence>
<dbReference type="InterPro" id="IPR050307">
    <property type="entry name" value="Sterol_Desaturase_Related"/>
</dbReference>
<evidence type="ECO:0000256" key="1">
    <source>
        <dbReference type="ARBA" id="ARBA00004477"/>
    </source>
</evidence>
<dbReference type="GO" id="GO:0005506">
    <property type="term" value="F:iron ion binding"/>
    <property type="evidence" value="ECO:0007669"/>
    <property type="project" value="InterPro"/>
</dbReference>
<comment type="subcellular location">
    <subcellularLocation>
        <location evidence="1">Endoplasmic reticulum membrane</location>
        <topology evidence="1">Multi-pass membrane protein</topology>
    </subcellularLocation>
</comment>
<proteinExistence type="inferred from homology"/>
<dbReference type="GO" id="GO:0016126">
    <property type="term" value="P:sterol biosynthetic process"/>
    <property type="evidence" value="ECO:0000318"/>
    <property type="project" value="GO_Central"/>
</dbReference>
<keyword evidence="4 11" id="KW-0812">Transmembrane</keyword>
<evidence type="ECO:0000256" key="5">
    <source>
        <dbReference type="ARBA" id="ARBA00022824"/>
    </source>
</evidence>
<evidence type="ECO:0000256" key="6">
    <source>
        <dbReference type="ARBA" id="ARBA00022857"/>
    </source>
</evidence>
<dbReference type="GO" id="GO:0000254">
    <property type="term" value="F:C-4 methylsterol oxidase activity"/>
    <property type="evidence" value="ECO:0000318"/>
    <property type="project" value="GO_Central"/>
</dbReference>
<dbReference type="InterPro" id="IPR006694">
    <property type="entry name" value="Fatty_acid_hydroxylase"/>
</dbReference>
<evidence type="ECO:0000313" key="14">
    <source>
        <dbReference type="Proteomes" id="UP000000768"/>
    </source>
</evidence>
<dbReference type="PANTHER" id="PTHR11863">
    <property type="entry name" value="STEROL DESATURASE"/>
    <property type="match status" value="1"/>
</dbReference>
<dbReference type="GO" id="GO:0005789">
    <property type="term" value="C:endoplasmic reticulum membrane"/>
    <property type="evidence" value="ECO:0000318"/>
    <property type="project" value="GO_Central"/>
</dbReference>
<keyword evidence="8 11" id="KW-0472">Membrane</keyword>
<evidence type="ECO:0000256" key="2">
    <source>
        <dbReference type="ARBA" id="ARBA00009324"/>
    </source>
</evidence>
<dbReference type="Proteomes" id="UP000000768">
    <property type="component" value="Chromosome 8"/>
</dbReference>
<evidence type="ECO:0000259" key="12">
    <source>
        <dbReference type="Pfam" id="PF04116"/>
    </source>
</evidence>
<keyword evidence="7 11" id="KW-1133">Transmembrane helix</keyword>
<evidence type="ECO:0000256" key="8">
    <source>
        <dbReference type="ARBA" id="ARBA00023136"/>
    </source>
</evidence>
<dbReference type="EC" id="4.1.99.5" evidence="3"/>
<dbReference type="Pfam" id="PF04116">
    <property type="entry name" value="FA_hydroxylase"/>
    <property type="match status" value="1"/>
</dbReference>
<feature type="transmembrane region" description="Helical" evidence="11">
    <location>
        <begin position="36"/>
        <end position="59"/>
    </location>
</feature>
<dbReference type="InParanoid" id="A0A1Z5R763"/>
<organism evidence="13 14">
    <name type="scientific">Sorghum bicolor</name>
    <name type="common">Sorghum</name>
    <name type="synonym">Sorghum vulgare</name>
    <dbReference type="NCBI Taxonomy" id="4558"/>
    <lineage>
        <taxon>Eukaryota</taxon>
        <taxon>Viridiplantae</taxon>
        <taxon>Streptophyta</taxon>
        <taxon>Embryophyta</taxon>
        <taxon>Tracheophyta</taxon>
        <taxon>Spermatophyta</taxon>
        <taxon>Magnoliopsida</taxon>
        <taxon>Liliopsida</taxon>
        <taxon>Poales</taxon>
        <taxon>Poaceae</taxon>
        <taxon>PACMAD clade</taxon>
        <taxon>Panicoideae</taxon>
        <taxon>Andropogonodae</taxon>
        <taxon>Andropogoneae</taxon>
        <taxon>Sorghinae</taxon>
        <taxon>Sorghum</taxon>
    </lineage>
</organism>
<keyword evidence="5" id="KW-0256">Endoplasmic reticulum</keyword>
<evidence type="ECO:0000256" key="3">
    <source>
        <dbReference type="ARBA" id="ARBA00013146"/>
    </source>
</evidence>
<name>A0A1Z5R763_SORBI</name>
<gene>
    <name evidence="13" type="ORF">SORBI_3008G162600</name>
</gene>
<evidence type="ECO:0000256" key="4">
    <source>
        <dbReference type="ARBA" id="ARBA00022692"/>
    </source>
</evidence>
<dbReference type="eggNOG" id="KOG0873">
    <property type="taxonomic scope" value="Eukaryota"/>
</dbReference>